<organism evidence="2 3">
    <name type="scientific">Ramlibacter lithotrophicus</name>
    <dbReference type="NCBI Taxonomy" id="2606681"/>
    <lineage>
        <taxon>Bacteria</taxon>
        <taxon>Pseudomonadati</taxon>
        <taxon>Pseudomonadota</taxon>
        <taxon>Betaproteobacteria</taxon>
        <taxon>Burkholderiales</taxon>
        <taxon>Comamonadaceae</taxon>
        <taxon>Ramlibacter</taxon>
    </lineage>
</organism>
<feature type="signal peptide" evidence="1">
    <location>
        <begin position="1"/>
        <end position="27"/>
    </location>
</feature>
<dbReference type="Pfam" id="PF13663">
    <property type="entry name" value="DUF4148"/>
    <property type="match status" value="1"/>
</dbReference>
<dbReference type="InterPro" id="IPR025421">
    <property type="entry name" value="DUF4148"/>
</dbReference>
<gene>
    <name evidence="2" type="ORF">RAMLITH_22710</name>
</gene>
<dbReference type="EMBL" id="VTOX01000011">
    <property type="protein sequence ID" value="NKE68637.1"/>
    <property type="molecule type" value="Genomic_DNA"/>
</dbReference>
<name>A0A7X6DK34_9BURK</name>
<proteinExistence type="predicted"/>
<sequence>MKERSMNVRKMLVVFIPVAAMSVPAFADQVLHAANTEQGYVNYPEHAKAGRSRAEVIAEMEAAKKDGTWEFIRRGAPLPVKGGVPLTRAQVEAELLQAQKHPSWSARRVGAPVGW</sequence>
<evidence type="ECO:0000256" key="1">
    <source>
        <dbReference type="SAM" id="SignalP"/>
    </source>
</evidence>
<evidence type="ECO:0000313" key="3">
    <source>
        <dbReference type="Proteomes" id="UP000521868"/>
    </source>
</evidence>
<keyword evidence="3" id="KW-1185">Reference proteome</keyword>
<protein>
    <submittedName>
        <fullName evidence="2">DUF4148 domain-containing protein</fullName>
    </submittedName>
</protein>
<accession>A0A7X6DK34</accession>
<dbReference type="Proteomes" id="UP000521868">
    <property type="component" value="Unassembled WGS sequence"/>
</dbReference>
<feature type="chain" id="PRO_5030781664" evidence="1">
    <location>
        <begin position="28"/>
        <end position="115"/>
    </location>
</feature>
<reference evidence="2 3" key="1">
    <citation type="journal article" date="2020" name="Nature">
        <title>Bacterial chemolithoautotrophy via manganese oxidation.</title>
        <authorList>
            <person name="Yu H."/>
            <person name="Leadbetter J.R."/>
        </authorList>
    </citation>
    <scope>NUCLEOTIDE SEQUENCE [LARGE SCALE GENOMIC DNA]</scope>
    <source>
        <strain evidence="2 3">RBP-1</strain>
    </source>
</reference>
<comment type="caution">
    <text evidence="2">The sequence shown here is derived from an EMBL/GenBank/DDBJ whole genome shotgun (WGS) entry which is preliminary data.</text>
</comment>
<keyword evidence="1" id="KW-0732">Signal</keyword>
<dbReference type="AlphaFoldDB" id="A0A7X6DK34"/>
<evidence type="ECO:0000313" key="2">
    <source>
        <dbReference type="EMBL" id="NKE68637.1"/>
    </source>
</evidence>